<name>A0ABW0NW29_9MICO</name>
<comment type="caution">
    <text evidence="2">The sequence shown here is derived from an EMBL/GenBank/DDBJ whole genome shotgun (WGS) entry which is preliminary data.</text>
</comment>
<dbReference type="EMBL" id="JBHSMG010000005">
    <property type="protein sequence ID" value="MFC5503497.1"/>
    <property type="molecule type" value="Genomic_DNA"/>
</dbReference>
<evidence type="ECO:0000313" key="3">
    <source>
        <dbReference type="Proteomes" id="UP001596039"/>
    </source>
</evidence>
<reference evidence="3" key="1">
    <citation type="journal article" date="2019" name="Int. J. Syst. Evol. Microbiol.">
        <title>The Global Catalogue of Microorganisms (GCM) 10K type strain sequencing project: providing services to taxonomists for standard genome sequencing and annotation.</title>
        <authorList>
            <consortium name="The Broad Institute Genomics Platform"/>
            <consortium name="The Broad Institute Genome Sequencing Center for Infectious Disease"/>
            <person name="Wu L."/>
            <person name="Ma J."/>
        </authorList>
    </citation>
    <scope>NUCLEOTIDE SEQUENCE [LARGE SCALE GENOMIC DNA]</scope>
    <source>
        <strain evidence="3">CGMCC 4.6997</strain>
    </source>
</reference>
<dbReference type="InterPro" id="IPR039422">
    <property type="entry name" value="MarR/SlyA-like"/>
</dbReference>
<keyword evidence="3" id="KW-1185">Reference proteome</keyword>
<dbReference type="PANTHER" id="PTHR33164:SF94">
    <property type="entry name" value="TRANSCRIPTIONAL REGULATORY PROTEIN-RELATED"/>
    <property type="match status" value="1"/>
</dbReference>
<dbReference type="SUPFAM" id="SSF46785">
    <property type="entry name" value="Winged helix' DNA-binding domain"/>
    <property type="match status" value="1"/>
</dbReference>
<feature type="domain" description="HTH marR-type" evidence="1">
    <location>
        <begin position="13"/>
        <end position="146"/>
    </location>
</feature>
<dbReference type="InterPro" id="IPR036390">
    <property type="entry name" value="WH_DNA-bd_sf"/>
</dbReference>
<proteinExistence type="predicted"/>
<dbReference type="PANTHER" id="PTHR33164">
    <property type="entry name" value="TRANSCRIPTIONAL REGULATOR, MARR FAMILY"/>
    <property type="match status" value="1"/>
</dbReference>
<dbReference type="PROSITE" id="PS50995">
    <property type="entry name" value="HTH_MARR_2"/>
    <property type="match status" value="1"/>
</dbReference>
<protein>
    <submittedName>
        <fullName evidence="2">MarR family transcriptional regulator</fullName>
    </submittedName>
</protein>
<organism evidence="2 3">
    <name type="scientific">Lysinimonas soli</name>
    <dbReference type="NCBI Taxonomy" id="1074233"/>
    <lineage>
        <taxon>Bacteria</taxon>
        <taxon>Bacillati</taxon>
        <taxon>Actinomycetota</taxon>
        <taxon>Actinomycetes</taxon>
        <taxon>Micrococcales</taxon>
        <taxon>Microbacteriaceae</taxon>
        <taxon>Lysinimonas</taxon>
    </lineage>
</organism>
<dbReference type="Pfam" id="PF01047">
    <property type="entry name" value="MarR"/>
    <property type="match status" value="1"/>
</dbReference>
<sequence length="161" mass="17637">MTTAPSGEQQSTDADVEATLVASRALLGVVARSIAEALDVVTLPQFRVLVVLRTAGPLRMGALAERMNINPSTFSRFVDRMVEGGWIQRKSRLESRREVLIDLTAHGAQLVDHVTHRRQRELATILSELDPAQRRAVRRGFEVFALAAGEPSATDLLILGI</sequence>
<evidence type="ECO:0000259" key="1">
    <source>
        <dbReference type="PROSITE" id="PS50995"/>
    </source>
</evidence>
<gene>
    <name evidence="2" type="ORF">ACFPJ4_14705</name>
</gene>
<evidence type="ECO:0000313" key="2">
    <source>
        <dbReference type="EMBL" id="MFC5503497.1"/>
    </source>
</evidence>
<accession>A0ABW0NW29</accession>
<dbReference type="InterPro" id="IPR036388">
    <property type="entry name" value="WH-like_DNA-bd_sf"/>
</dbReference>
<dbReference type="Proteomes" id="UP001596039">
    <property type="component" value="Unassembled WGS sequence"/>
</dbReference>
<dbReference type="SMART" id="SM00347">
    <property type="entry name" value="HTH_MARR"/>
    <property type="match status" value="1"/>
</dbReference>
<dbReference type="InterPro" id="IPR000835">
    <property type="entry name" value="HTH_MarR-typ"/>
</dbReference>
<dbReference type="RefSeq" id="WP_386741207.1">
    <property type="nucleotide sequence ID" value="NZ_JBHSMG010000005.1"/>
</dbReference>
<dbReference type="Gene3D" id="1.10.10.10">
    <property type="entry name" value="Winged helix-like DNA-binding domain superfamily/Winged helix DNA-binding domain"/>
    <property type="match status" value="1"/>
</dbReference>